<dbReference type="GO" id="GO:0006508">
    <property type="term" value="P:proteolysis"/>
    <property type="evidence" value="ECO:0007669"/>
    <property type="project" value="UniProtKB-KW"/>
</dbReference>
<dbReference type="GO" id="GO:0016829">
    <property type="term" value="F:lyase activity"/>
    <property type="evidence" value="ECO:0007669"/>
    <property type="project" value="UniProtKB-KW"/>
</dbReference>
<proteinExistence type="inferred from homology"/>
<dbReference type="SUPFAM" id="SSF143081">
    <property type="entry name" value="BB1717-like"/>
    <property type="match status" value="1"/>
</dbReference>
<organism evidence="9 10">
    <name type="scientific">Pedobacter rhizosphaerae</name>
    <dbReference type="NCBI Taxonomy" id="390241"/>
    <lineage>
        <taxon>Bacteria</taxon>
        <taxon>Pseudomonadati</taxon>
        <taxon>Bacteroidota</taxon>
        <taxon>Sphingobacteriia</taxon>
        <taxon>Sphingobacteriales</taxon>
        <taxon>Sphingobacteriaceae</taxon>
        <taxon>Pedobacter</taxon>
    </lineage>
</organism>
<sequence length="273" mass="31745">MCYYNGQKVTRAEFIQLKQLEKAVRDYDFLNVDVHNGFNYPPCAIAIATDDKRDFELVQAEWGYVPGKMSTDEAVAFRRKLTTLNFKGENLWVSESGKRSMWKDAARSRRCLVLSTGIIESQHIPKIGKKGQALKETIKYPHQVTLKDHEYFWLPGLYSDWVNTDTGEVTKTFAIGITKANELMKQVHNSKLRMPCILTDELAWEWFMGDLSDERITEIAMTQIPSRLMEYCTIGPEYRLEGVVNKKQYPELPEIRQEFIDQEVLEFDHWSKG</sequence>
<name>A0A1H9T0K7_9SPHI</name>
<evidence type="ECO:0000256" key="3">
    <source>
        <dbReference type="ARBA" id="ARBA00022763"/>
    </source>
</evidence>
<keyword evidence="4 8" id="KW-0378">Hydrolase</keyword>
<evidence type="ECO:0000256" key="8">
    <source>
        <dbReference type="RuleBase" id="RU364100"/>
    </source>
</evidence>
<reference evidence="10" key="1">
    <citation type="submission" date="2016-10" db="EMBL/GenBank/DDBJ databases">
        <authorList>
            <person name="Varghese N."/>
            <person name="Submissions S."/>
        </authorList>
    </citation>
    <scope>NUCLEOTIDE SEQUENCE [LARGE SCALE GENOMIC DNA]</scope>
    <source>
        <strain evidence="10">DSM 18610</strain>
    </source>
</reference>
<gene>
    <name evidence="9" type="ORF">SAMN04488023_12037</name>
</gene>
<comment type="similarity">
    <text evidence="1 8">Belongs to the SOS response-associated peptidase family.</text>
</comment>
<dbReference type="Pfam" id="PF02586">
    <property type="entry name" value="SRAP"/>
    <property type="match status" value="1"/>
</dbReference>
<keyword evidence="10" id="KW-1185">Reference proteome</keyword>
<evidence type="ECO:0000256" key="1">
    <source>
        <dbReference type="ARBA" id="ARBA00008136"/>
    </source>
</evidence>
<dbReference type="GO" id="GO:0003697">
    <property type="term" value="F:single-stranded DNA binding"/>
    <property type="evidence" value="ECO:0007669"/>
    <property type="project" value="InterPro"/>
</dbReference>
<keyword evidence="7" id="KW-0456">Lyase</keyword>
<dbReference type="OrthoDB" id="9782620at2"/>
<dbReference type="EMBL" id="FOGG01000020">
    <property type="protein sequence ID" value="SER90790.1"/>
    <property type="molecule type" value="Genomic_DNA"/>
</dbReference>
<evidence type="ECO:0000256" key="5">
    <source>
        <dbReference type="ARBA" id="ARBA00023124"/>
    </source>
</evidence>
<evidence type="ECO:0000256" key="7">
    <source>
        <dbReference type="ARBA" id="ARBA00023239"/>
    </source>
</evidence>
<evidence type="ECO:0000256" key="6">
    <source>
        <dbReference type="ARBA" id="ARBA00023125"/>
    </source>
</evidence>
<dbReference type="AlphaFoldDB" id="A0A1H9T0K7"/>
<dbReference type="Proteomes" id="UP000199572">
    <property type="component" value="Unassembled WGS sequence"/>
</dbReference>
<dbReference type="InterPro" id="IPR036590">
    <property type="entry name" value="SRAP-like"/>
</dbReference>
<dbReference type="InterPro" id="IPR003738">
    <property type="entry name" value="SRAP"/>
</dbReference>
<keyword evidence="2 8" id="KW-0645">Protease</keyword>
<evidence type="ECO:0000313" key="9">
    <source>
        <dbReference type="EMBL" id="SER90790.1"/>
    </source>
</evidence>
<keyword evidence="3" id="KW-0227">DNA damage</keyword>
<accession>A0A1H9T0K7</accession>
<dbReference type="PANTHER" id="PTHR13604:SF0">
    <property type="entry name" value="ABASIC SITE PROCESSING PROTEIN HMCES"/>
    <property type="match status" value="1"/>
</dbReference>
<evidence type="ECO:0000256" key="2">
    <source>
        <dbReference type="ARBA" id="ARBA00022670"/>
    </source>
</evidence>
<evidence type="ECO:0000313" key="10">
    <source>
        <dbReference type="Proteomes" id="UP000199572"/>
    </source>
</evidence>
<dbReference type="Gene3D" id="3.90.1680.10">
    <property type="entry name" value="SOS response associated peptidase-like"/>
    <property type="match status" value="1"/>
</dbReference>
<dbReference type="GO" id="GO:0106300">
    <property type="term" value="P:protein-DNA covalent cross-linking repair"/>
    <property type="evidence" value="ECO:0007669"/>
    <property type="project" value="InterPro"/>
</dbReference>
<evidence type="ECO:0000256" key="4">
    <source>
        <dbReference type="ARBA" id="ARBA00022801"/>
    </source>
</evidence>
<dbReference type="GO" id="GO:0008233">
    <property type="term" value="F:peptidase activity"/>
    <property type="evidence" value="ECO:0007669"/>
    <property type="project" value="UniProtKB-KW"/>
</dbReference>
<dbReference type="PANTHER" id="PTHR13604">
    <property type="entry name" value="DC12-RELATED"/>
    <property type="match status" value="1"/>
</dbReference>
<protein>
    <recommendedName>
        <fullName evidence="8">Abasic site processing protein</fullName>
        <ecNumber evidence="8">3.4.-.-</ecNumber>
    </recommendedName>
</protein>
<keyword evidence="6" id="KW-0238">DNA-binding</keyword>
<keyword evidence="5" id="KW-0190">Covalent protein-DNA linkage</keyword>
<dbReference type="EC" id="3.4.-.-" evidence="8"/>